<dbReference type="InterPro" id="IPR036388">
    <property type="entry name" value="WH-like_DNA-bd_sf"/>
</dbReference>
<evidence type="ECO:0000256" key="2">
    <source>
        <dbReference type="ARBA" id="ARBA00023012"/>
    </source>
</evidence>
<keyword evidence="1 4" id="KW-0597">Phosphoprotein</keyword>
<dbReference type="GO" id="GO:0000156">
    <property type="term" value="F:phosphorelay response regulator activity"/>
    <property type="evidence" value="ECO:0007669"/>
    <property type="project" value="TreeGrafter"/>
</dbReference>
<dbReference type="RefSeq" id="WP_151667049.1">
    <property type="nucleotide sequence ID" value="NZ_WBVO01000004.1"/>
</dbReference>
<dbReference type="OrthoDB" id="9790442at2"/>
<evidence type="ECO:0000256" key="5">
    <source>
        <dbReference type="PROSITE-ProRule" id="PRU01091"/>
    </source>
</evidence>
<dbReference type="Gene3D" id="3.40.50.2300">
    <property type="match status" value="1"/>
</dbReference>
<dbReference type="PANTHER" id="PTHR48111">
    <property type="entry name" value="REGULATOR OF RPOS"/>
    <property type="match status" value="1"/>
</dbReference>
<feature type="DNA-binding region" description="OmpR/PhoB-type" evidence="5">
    <location>
        <begin position="129"/>
        <end position="226"/>
    </location>
</feature>
<dbReference type="EMBL" id="WBVO01000004">
    <property type="protein sequence ID" value="KAB2810260.1"/>
    <property type="molecule type" value="Genomic_DNA"/>
</dbReference>
<evidence type="ECO:0000313" key="9">
    <source>
        <dbReference type="Proteomes" id="UP000468650"/>
    </source>
</evidence>
<dbReference type="SMART" id="SM00862">
    <property type="entry name" value="Trans_reg_C"/>
    <property type="match status" value="1"/>
</dbReference>
<evidence type="ECO:0000259" key="6">
    <source>
        <dbReference type="PROSITE" id="PS50110"/>
    </source>
</evidence>
<keyword evidence="2" id="KW-0902">Two-component regulatory system</keyword>
<keyword evidence="3 5" id="KW-0238">DNA-binding</keyword>
<dbReference type="InterPro" id="IPR001789">
    <property type="entry name" value="Sig_transdc_resp-reg_receiver"/>
</dbReference>
<protein>
    <submittedName>
        <fullName evidence="8">Response regulator transcription factor</fullName>
    </submittedName>
</protein>
<dbReference type="Pfam" id="PF00072">
    <property type="entry name" value="Response_reg"/>
    <property type="match status" value="1"/>
</dbReference>
<feature type="modified residue" description="4-aspartylphosphate" evidence="4">
    <location>
        <position position="53"/>
    </location>
</feature>
<evidence type="ECO:0000313" key="8">
    <source>
        <dbReference type="EMBL" id="KAB2810260.1"/>
    </source>
</evidence>
<keyword evidence="9" id="KW-1185">Reference proteome</keyword>
<dbReference type="SMART" id="SM00448">
    <property type="entry name" value="REC"/>
    <property type="match status" value="1"/>
</dbReference>
<dbReference type="Pfam" id="PF00486">
    <property type="entry name" value="Trans_reg_C"/>
    <property type="match status" value="1"/>
</dbReference>
<dbReference type="InterPro" id="IPR039420">
    <property type="entry name" value="WalR-like"/>
</dbReference>
<evidence type="ECO:0000256" key="3">
    <source>
        <dbReference type="ARBA" id="ARBA00023125"/>
    </source>
</evidence>
<dbReference type="InterPro" id="IPR016032">
    <property type="entry name" value="Sig_transdc_resp-reg_C-effctor"/>
</dbReference>
<dbReference type="InterPro" id="IPR001867">
    <property type="entry name" value="OmpR/PhoB-type_DNA-bd"/>
</dbReference>
<dbReference type="CDD" id="cd17574">
    <property type="entry name" value="REC_OmpR"/>
    <property type="match status" value="1"/>
</dbReference>
<dbReference type="GO" id="GO:0005829">
    <property type="term" value="C:cytosol"/>
    <property type="evidence" value="ECO:0007669"/>
    <property type="project" value="TreeGrafter"/>
</dbReference>
<feature type="domain" description="Response regulatory" evidence="6">
    <location>
        <begin position="4"/>
        <end position="118"/>
    </location>
</feature>
<dbReference type="Gene3D" id="1.10.10.10">
    <property type="entry name" value="Winged helix-like DNA-binding domain superfamily/Winged helix DNA-binding domain"/>
    <property type="match status" value="1"/>
</dbReference>
<dbReference type="AlphaFoldDB" id="A0A6N6RKJ6"/>
<dbReference type="PROSITE" id="PS50110">
    <property type="entry name" value="RESPONSE_REGULATORY"/>
    <property type="match status" value="1"/>
</dbReference>
<dbReference type="GO" id="GO:0000976">
    <property type="term" value="F:transcription cis-regulatory region binding"/>
    <property type="evidence" value="ECO:0007669"/>
    <property type="project" value="TreeGrafter"/>
</dbReference>
<dbReference type="CDD" id="cd00383">
    <property type="entry name" value="trans_reg_C"/>
    <property type="match status" value="1"/>
</dbReference>
<reference evidence="8 9" key="1">
    <citation type="submission" date="2019-09" db="EMBL/GenBank/DDBJ databases">
        <title>Genomes of family Cryomorphaceae.</title>
        <authorList>
            <person name="Bowman J.P."/>
        </authorList>
    </citation>
    <scope>NUCLEOTIDE SEQUENCE [LARGE SCALE GENOMIC DNA]</scope>
    <source>
        <strain evidence="8 9">LMG 25704</strain>
    </source>
</reference>
<sequence length="235" mass="26851">MKARVLYLEDDETLGFLTSDYLRMHGYEVSLIADGQRALQLFKDEKFDICILDIVVPSLDGVSLAGEIRKVNSDVPIIFLSARALPEDRILALKTGGDDYLVKPFQVEELILKVDIFLRRSGNAQMSSVEKYRTSNSEFVPSEYSLCVAAEECKLTSRESELLHYLWKNANQTLKREDILIAIWGDDDYFMGRSLDVFISRLRKYLKSDAEISIDNIHGVGFKFTLNHLKITPEE</sequence>
<dbReference type="SUPFAM" id="SSF46894">
    <property type="entry name" value="C-terminal effector domain of the bipartite response regulators"/>
    <property type="match status" value="1"/>
</dbReference>
<dbReference type="GO" id="GO:0006355">
    <property type="term" value="P:regulation of DNA-templated transcription"/>
    <property type="evidence" value="ECO:0007669"/>
    <property type="project" value="InterPro"/>
</dbReference>
<dbReference type="PROSITE" id="PS51755">
    <property type="entry name" value="OMPR_PHOB"/>
    <property type="match status" value="1"/>
</dbReference>
<comment type="caution">
    <text evidence="8">The sequence shown here is derived from an EMBL/GenBank/DDBJ whole genome shotgun (WGS) entry which is preliminary data.</text>
</comment>
<proteinExistence type="predicted"/>
<name>A0A6N6RKJ6_9FLAO</name>
<accession>A0A6N6RKJ6</accession>
<feature type="domain" description="OmpR/PhoB-type" evidence="7">
    <location>
        <begin position="129"/>
        <end position="226"/>
    </location>
</feature>
<gene>
    <name evidence="8" type="ORF">F8C67_06660</name>
</gene>
<dbReference type="SUPFAM" id="SSF52172">
    <property type="entry name" value="CheY-like"/>
    <property type="match status" value="1"/>
</dbReference>
<dbReference type="InterPro" id="IPR011006">
    <property type="entry name" value="CheY-like_superfamily"/>
</dbReference>
<evidence type="ECO:0000259" key="7">
    <source>
        <dbReference type="PROSITE" id="PS51755"/>
    </source>
</evidence>
<evidence type="ECO:0000256" key="1">
    <source>
        <dbReference type="ARBA" id="ARBA00022553"/>
    </source>
</evidence>
<organism evidence="8 9">
    <name type="scientific">Phaeocystidibacter luteus</name>
    <dbReference type="NCBI Taxonomy" id="911197"/>
    <lineage>
        <taxon>Bacteria</taxon>
        <taxon>Pseudomonadati</taxon>
        <taxon>Bacteroidota</taxon>
        <taxon>Flavobacteriia</taxon>
        <taxon>Flavobacteriales</taxon>
        <taxon>Phaeocystidibacteraceae</taxon>
        <taxon>Phaeocystidibacter</taxon>
    </lineage>
</organism>
<dbReference type="PANTHER" id="PTHR48111:SF40">
    <property type="entry name" value="PHOSPHATE REGULON TRANSCRIPTIONAL REGULATORY PROTEIN PHOB"/>
    <property type="match status" value="1"/>
</dbReference>
<dbReference type="Proteomes" id="UP000468650">
    <property type="component" value="Unassembled WGS sequence"/>
</dbReference>
<dbReference type="GO" id="GO:0032993">
    <property type="term" value="C:protein-DNA complex"/>
    <property type="evidence" value="ECO:0007669"/>
    <property type="project" value="TreeGrafter"/>
</dbReference>
<evidence type="ECO:0000256" key="4">
    <source>
        <dbReference type="PROSITE-ProRule" id="PRU00169"/>
    </source>
</evidence>